<evidence type="ECO:0000313" key="1">
    <source>
        <dbReference type="EMBL" id="OMJ79285.1"/>
    </source>
</evidence>
<protein>
    <submittedName>
        <fullName evidence="1">Uncharacterized protein</fullName>
    </submittedName>
</protein>
<evidence type="ECO:0000313" key="2">
    <source>
        <dbReference type="Proteomes" id="UP000187209"/>
    </source>
</evidence>
<dbReference type="AlphaFoldDB" id="A0A1R2BRT0"/>
<accession>A0A1R2BRT0</accession>
<gene>
    <name evidence="1" type="ORF">SteCoe_20706</name>
</gene>
<name>A0A1R2BRT0_9CILI</name>
<sequence>MSAVNVKQILFLSPISRNDINDFSESCSISFEESPKRKTIKDSRVLKEMGFNIGVDNSPLIIGNRNNKISRRSSIGVSDFWSICEKEKFLKEKGYWDAYKNLQIKEAQQKLKTIKSIRCPSLPHIMDLNTIRRIKLDEVKSVKKATHGHGQISTKRFATEESPKKIDIKYKQYSKPRIQSKKTSQLKTIDFLLDKCNNLASDAIRLKNSTEKFKKSFSRQCVETISNEQCKKLTTRELKKIKSDLKKISKNVHN</sequence>
<dbReference type="EMBL" id="MPUH01000478">
    <property type="protein sequence ID" value="OMJ79285.1"/>
    <property type="molecule type" value="Genomic_DNA"/>
</dbReference>
<reference evidence="1 2" key="1">
    <citation type="submission" date="2016-11" db="EMBL/GenBank/DDBJ databases">
        <title>The macronuclear genome of Stentor coeruleus: a giant cell with tiny introns.</title>
        <authorList>
            <person name="Slabodnick M."/>
            <person name="Ruby J.G."/>
            <person name="Reiff S.B."/>
            <person name="Swart E.C."/>
            <person name="Gosai S."/>
            <person name="Prabakaran S."/>
            <person name="Witkowska E."/>
            <person name="Larue G.E."/>
            <person name="Fisher S."/>
            <person name="Freeman R.M."/>
            <person name="Gunawardena J."/>
            <person name="Chu W."/>
            <person name="Stover N.A."/>
            <person name="Gregory B.D."/>
            <person name="Nowacki M."/>
            <person name="Derisi J."/>
            <person name="Roy S.W."/>
            <person name="Marshall W.F."/>
            <person name="Sood P."/>
        </authorList>
    </citation>
    <scope>NUCLEOTIDE SEQUENCE [LARGE SCALE GENOMIC DNA]</scope>
    <source>
        <strain evidence="1">WM001</strain>
    </source>
</reference>
<keyword evidence="2" id="KW-1185">Reference proteome</keyword>
<proteinExistence type="predicted"/>
<dbReference type="Proteomes" id="UP000187209">
    <property type="component" value="Unassembled WGS sequence"/>
</dbReference>
<comment type="caution">
    <text evidence="1">The sequence shown here is derived from an EMBL/GenBank/DDBJ whole genome shotgun (WGS) entry which is preliminary data.</text>
</comment>
<organism evidence="1 2">
    <name type="scientific">Stentor coeruleus</name>
    <dbReference type="NCBI Taxonomy" id="5963"/>
    <lineage>
        <taxon>Eukaryota</taxon>
        <taxon>Sar</taxon>
        <taxon>Alveolata</taxon>
        <taxon>Ciliophora</taxon>
        <taxon>Postciliodesmatophora</taxon>
        <taxon>Heterotrichea</taxon>
        <taxon>Heterotrichida</taxon>
        <taxon>Stentoridae</taxon>
        <taxon>Stentor</taxon>
    </lineage>
</organism>